<name>A0A163CWS9_9FLAO</name>
<sequence length="293" mass="34079">MEIINNGIRLHSTDENFFNDISINSGTTHHLNQEISKIEYLDWSFVPKYNEDAYVAKRDWRKLSKKELEALKASSDRNYYNTIYVGDIPNELRDIFETLKFNKCLRPEDVHECMKKDHDMTLKLSNTMQTYLSGFANAAPFHFHFIGANLPNVDMVACDTTVLPADHTEEDKKYMGIHNDGAEPTTVHESYKSGNRFTINLGSETRYFLYMNLSLPQAYTMLETKLGLAIKDVDLFTISKLFFEHFPDYPVIKIPQKPYQYYIAPTDHCFHDGSTFGMTKLDVLMIYFGKFQY</sequence>
<evidence type="ECO:0000313" key="2">
    <source>
        <dbReference type="Proteomes" id="UP000076715"/>
    </source>
</evidence>
<protein>
    <submittedName>
        <fullName evidence="1">Uncharacterized protein</fullName>
    </submittedName>
</protein>
<accession>A0A163CWS9</accession>
<dbReference type="OrthoDB" id="4312010at2"/>
<dbReference type="RefSeq" id="WP_066307957.1">
    <property type="nucleotide sequence ID" value="NZ_CANLSS010000010.1"/>
</dbReference>
<evidence type="ECO:0000313" key="1">
    <source>
        <dbReference type="EMBL" id="KZS42829.1"/>
    </source>
</evidence>
<reference evidence="1 2" key="1">
    <citation type="submission" date="2016-01" db="EMBL/GenBank/DDBJ databases">
        <title>The draft genome sequence of Aquimarina sp. RZW4-3-2.</title>
        <authorList>
            <person name="Wang Y."/>
        </authorList>
    </citation>
    <scope>NUCLEOTIDE SEQUENCE [LARGE SCALE GENOMIC DNA]</scope>
    <source>
        <strain evidence="1 2">RZW4-3-2</strain>
    </source>
</reference>
<comment type="caution">
    <text evidence="1">The sequence shown here is derived from an EMBL/GenBank/DDBJ whole genome shotgun (WGS) entry which is preliminary data.</text>
</comment>
<proteinExistence type="predicted"/>
<dbReference type="STRING" id="1642818.AWE51_15790"/>
<organism evidence="1 2">
    <name type="scientific">Aquimarina aggregata</name>
    <dbReference type="NCBI Taxonomy" id="1642818"/>
    <lineage>
        <taxon>Bacteria</taxon>
        <taxon>Pseudomonadati</taxon>
        <taxon>Bacteroidota</taxon>
        <taxon>Flavobacteriia</taxon>
        <taxon>Flavobacteriales</taxon>
        <taxon>Flavobacteriaceae</taxon>
        <taxon>Aquimarina</taxon>
    </lineage>
</organism>
<keyword evidence="2" id="KW-1185">Reference proteome</keyword>
<dbReference type="Proteomes" id="UP000076715">
    <property type="component" value="Unassembled WGS sequence"/>
</dbReference>
<dbReference type="EMBL" id="LQRT01000001">
    <property type="protein sequence ID" value="KZS42829.1"/>
    <property type="molecule type" value="Genomic_DNA"/>
</dbReference>
<dbReference type="AlphaFoldDB" id="A0A163CWS9"/>
<gene>
    <name evidence="1" type="ORF">AWE51_15790</name>
</gene>